<evidence type="ECO:0000313" key="10">
    <source>
        <dbReference type="Proteomes" id="UP001143330"/>
    </source>
</evidence>
<dbReference type="PANTHER" id="PTHR10091:SF0">
    <property type="entry name" value="GALACTOSE MUTAROTASE"/>
    <property type="match status" value="1"/>
</dbReference>
<keyword evidence="4 5" id="KW-0119">Carbohydrate metabolism</keyword>
<accession>A0A9W6JX06</accession>
<evidence type="ECO:0000256" key="2">
    <source>
        <dbReference type="ARBA" id="ARBA00006206"/>
    </source>
</evidence>
<organism evidence="9 10">
    <name type="scientific">Ancylobacter defluvii</name>
    <dbReference type="NCBI Taxonomy" id="1282440"/>
    <lineage>
        <taxon>Bacteria</taxon>
        <taxon>Pseudomonadati</taxon>
        <taxon>Pseudomonadota</taxon>
        <taxon>Alphaproteobacteria</taxon>
        <taxon>Hyphomicrobiales</taxon>
        <taxon>Xanthobacteraceae</taxon>
        <taxon>Ancylobacter</taxon>
    </lineage>
</organism>
<reference evidence="9" key="2">
    <citation type="submission" date="2023-01" db="EMBL/GenBank/DDBJ databases">
        <authorList>
            <person name="Sun Q."/>
            <person name="Evtushenko L."/>
        </authorList>
    </citation>
    <scope>NUCLEOTIDE SEQUENCE</scope>
    <source>
        <strain evidence="9">VKM B-2789</strain>
    </source>
</reference>
<comment type="catalytic activity">
    <reaction evidence="5">
        <text>alpha-D-glucose = beta-D-glucose</text>
        <dbReference type="Rhea" id="RHEA:10264"/>
        <dbReference type="ChEBI" id="CHEBI:15903"/>
        <dbReference type="ChEBI" id="CHEBI:17925"/>
        <dbReference type="EC" id="5.1.3.3"/>
    </reaction>
</comment>
<feature type="active site" description="Proton donor" evidence="6">
    <location>
        <position position="179"/>
    </location>
</feature>
<proteinExistence type="inferred from homology"/>
<evidence type="ECO:0000313" key="9">
    <source>
        <dbReference type="EMBL" id="GLK85411.1"/>
    </source>
</evidence>
<dbReference type="PANTHER" id="PTHR10091">
    <property type="entry name" value="ALDOSE-1-EPIMERASE"/>
    <property type="match status" value="1"/>
</dbReference>
<dbReference type="SUPFAM" id="SSF74650">
    <property type="entry name" value="Galactose mutarotase-like"/>
    <property type="match status" value="1"/>
</dbReference>
<dbReference type="GO" id="GO:0033499">
    <property type="term" value="P:galactose catabolic process via UDP-galactose, Leloir pathway"/>
    <property type="evidence" value="ECO:0007669"/>
    <property type="project" value="TreeGrafter"/>
</dbReference>
<name>A0A9W6JX06_9HYPH</name>
<protein>
    <recommendedName>
        <fullName evidence="5">Aldose 1-epimerase</fullName>
        <ecNumber evidence="5">5.1.3.3</ecNumber>
    </recommendedName>
</protein>
<dbReference type="InterPro" id="IPR047215">
    <property type="entry name" value="Galactose_mutarotase-like"/>
</dbReference>
<evidence type="ECO:0000256" key="1">
    <source>
        <dbReference type="ARBA" id="ARBA00005028"/>
    </source>
</evidence>
<evidence type="ECO:0000256" key="8">
    <source>
        <dbReference type="PIRSR" id="PIRSR005096-3"/>
    </source>
</evidence>
<feature type="binding site" evidence="8">
    <location>
        <begin position="179"/>
        <end position="181"/>
    </location>
    <ligand>
        <name>beta-D-galactose</name>
        <dbReference type="ChEBI" id="CHEBI:27667"/>
    </ligand>
</feature>
<reference evidence="9" key="1">
    <citation type="journal article" date="2014" name="Int. J. Syst. Evol. Microbiol.">
        <title>Complete genome sequence of Corynebacterium casei LMG S-19264T (=DSM 44701T), isolated from a smear-ripened cheese.</title>
        <authorList>
            <consortium name="US DOE Joint Genome Institute (JGI-PGF)"/>
            <person name="Walter F."/>
            <person name="Albersmeier A."/>
            <person name="Kalinowski J."/>
            <person name="Ruckert C."/>
        </authorList>
    </citation>
    <scope>NUCLEOTIDE SEQUENCE</scope>
    <source>
        <strain evidence="9">VKM B-2789</strain>
    </source>
</reference>
<dbReference type="RefSeq" id="WP_213361614.1">
    <property type="nucleotide sequence ID" value="NZ_BSFM01000015.1"/>
</dbReference>
<dbReference type="Proteomes" id="UP001143330">
    <property type="component" value="Unassembled WGS sequence"/>
</dbReference>
<evidence type="ECO:0000256" key="7">
    <source>
        <dbReference type="PIRSR" id="PIRSR005096-2"/>
    </source>
</evidence>
<keyword evidence="10" id="KW-1185">Reference proteome</keyword>
<dbReference type="GO" id="GO:0030246">
    <property type="term" value="F:carbohydrate binding"/>
    <property type="evidence" value="ECO:0007669"/>
    <property type="project" value="InterPro"/>
</dbReference>
<dbReference type="CDD" id="cd09019">
    <property type="entry name" value="galactose_mutarotase_like"/>
    <property type="match status" value="1"/>
</dbReference>
<evidence type="ECO:0000256" key="5">
    <source>
        <dbReference type="PIRNR" id="PIRNR005096"/>
    </source>
</evidence>
<feature type="binding site" evidence="7">
    <location>
        <position position="245"/>
    </location>
    <ligand>
        <name>beta-D-galactose</name>
        <dbReference type="ChEBI" id="CHEBI:27667"/>
    </ligand>
</feature>
<feature type="active site" description="Proton acceptor" evidence="6">
    <location>
        <position position="304"/>
    </location>
</feature>
<dbReference type="InterPro" id="IPR011013">
    <property type="entry name" value="Gal_mutarotase_sf_dom"/>
</dbReference>
<keyword evidence="3 5" id="KW-0413">Isomerase</keyword>
<sequence length="337" mass="36552">MTLSDNVTRIGSVDGDELYEVALTAASGAKARVLSWGATLRELRVPGPDGSLHPGVLGFTELDRYLANPSYLGATCGRVANRIGGGRFTVEDRSYELARNERGVTHLHGGTRGFSHRPWKIATVAADAVTFTRTAPDGEEGYPGTLDLSCTYRLLPPGVLRVEMEARTDATTPVNLAHHSYFTLDPGRSSHELTVEIASSRYTPLDALKVPTGEIAPVEGTGYDLRTPRRLGDSGITYDINFALDQPLGELRFAARVASPQSGRTLEVWTTEPGLQLYDASMLAVTDKGLDGLTHGKHAGICLEAQNFPDAVNHPGFPSPWLKPGELYRQVTEYRFS</sequence>
<dbReference type="Pfam" id="PF01263">
    <property type="entry name" value="Aldose_epim"/>
    <property type="match status" value="1"/>
</dbReference>
<dbReference type="EC" id="5.1.3.3" evidence="5"/>
<comment type="caution">
    <text evidence="9">The sequence shown here is derived from an EMBL/GenBank/DDBJ whole genome shotgun (WGS) entry which is preliminary data.</text>
</comment>
<comment type="pathway">
    <text evidence="1 5">Carbohydrate metabolism; hexose metabolism.</text>
</comment>
<dbReference type="InterPro" id="IPR008183">
    <property type="entry name" value="Aldose_1/G6P_1-epimerase"/>
</dbReference>
<evidence type="ECO:0000256" key="6">
    <source>
        <dbReference type="PIRSR" id="PIRSR005096-1"/>
    </source>
</evidence>
<dbReference type="InterPro" id="IPR015443">
    <property type="entry name" value="Aldose_1-epimerase"/>
</dbReference>
<evidence type="ECO:0000256" key="4">
    <source>
        <dbReference type="ARBA" id="ARBA00023277"/>
    </source>
</evidence>
<dbReference type="AlphaFoldDB" id="A0A9W6JX06"/>
<dbReference type="GO" id="GO:0006006">
    <property type="term" value="P:glucose metabolic process"/>
    <property type="evidence" value="ECO:0007669"/>
    <property type="project" value="TreeGrafter"/>
</dbReference>
<dbReference type="EMBL" id="BSFM01000015">
    <property type="protein sequence ID" value="GLK85411.1"/>
    <property type="molecule type" value="Genomic_DNA"/>
</dbReference>
<dbReference type="InterPro" id="IPR014718">
    <property type="entry name" value="GH-type_carb-bd"/>
</dbReference>
<feature type="binding site" evidence="8">
    <location>
        <begin position="81"/>
        <end position="82"/>
    </location>
    <ligand>
        <name>beta-D-galactose</name>
        <dbReference type="ChEBI" id="CHEBI:27667"/>
    </ligand>
</feature>
<evidence type="ECO:0000256" key="3">
    <source>
        <dbReference type="ARBA" id="ARBA00023235"/>
    </source>
</evidence>
<gene>
    <name evidence="9" type="ORF">GCM10017653_34810</name>
</gene>
<dbReference type="PIRSF" id="PIRSF005096">
    <property type="entry name" value="GALM"/>
    <property type="match status" value="1"/>
</dbReference>
<dbReference type="Gene3D" id="2.70.98.10">
    <property type="match status" value="1"/>
</dbReference>
<dbReference type="GO" id="GO:0004034">
    <property type="term" value="F:aldose 1-epimerase activity"/>
    <property type="evidence" value="ECO:0007669"/>
    <property type="project" value="UniProtKB-EC"/>
</dbReference>
<comment type="similarity">
    <text evidence="2 5">Belongs to the aldose epimerase family.</text>
</comment>